<dbReference type="InterPro" id="IPR000835">
    <property type="entry name" value="HTH_MarR-typ"/>
</dbReference>
<dbReference type="InterPro" id="IPR036388">
    <property type="entry name" value="WH-like_DNA-bd_sf"/>
</dbReference>
<organism evidence="2 3">
    <name type="scientific">Nonomuraea dietziae</name>
    <dbReference type="NCBI Taxonomy" id="65515"/>
    <lineage>
        <taxon>Bacteria</taxon>
        <taxon>Bacillati</taxon>
        <taxon>Actinomycetota</taxon>
        <taxon>Actinomycetes</taxon>
        <taxon>Streptosporangiales</taxon>
        <taxon>Streptosporangiaceae</taxon>
        <taxon>Nonomuraea</taxon>
    </lineage>
</organism>
<dbReference type="Pfam" id="PF12802">
    <property type="entry name" value="MarR_2"/>
    <property type="match status" value="1"/>
</dbReference>
<dbReference type="SMART" id="SM00347">
    <property type="entry name" value="HTH_MARR"/>
    <property type="match status" value="1"/>
</dbReference>
<keyword evidence="2" id="KW-0238">DNA-binding</keyword>
<dbReference type="SUPFAM" id="SSF46785">
    <property type="entry name" value="Winged helix' DNA-binding domain"/>
    <property type="match status" value="1"/>
</dbReference>
<dbReference type="GeneID" id="95388149"/>
<dbReference type="PANTHER" id="PTHR33164">
    <property type="entry name" value="TRANSCRIPTIONAL REGULATOR, MARR FAMILY"/>
    <property type="match status" value="1"/>
</dbReference>
<dbReference type="InterPro" id="IPR039422">
    <property type="entry name" value="MarR/SlyA-like"/>
</dbReference>
<dbReference type="Gene3D" id="1.10.10.10">
    <property type="entry name" value="Winged helix-like DNA-binding domain superfamily/Winged helix DNA-binding domain"/>
    <property type="match status" value="1"/>
</dbReference>
<protein>
    <submittedName>
        <fullName evidence="2">DNA-binding MarR family transcriptional regulator</fullName>
    </submittedName>
</protein>
<proteinExistence type="predicted"/>
<dbReference type="GO" id="GO:0003677">
    <property type="term" value="F:DNA binding"/>
    <property type="evidence" value="ECO:0007669"/>
    <property type="project" value="UniProtKB-KW"/>
</dbReference>
<sequence length="182" mass="20539">MRRSGGGRPVEDNVDWRMDQWRTERPDIDPTPMGVVARIQRACRLLERELRDHFATHDLQLWEFDILGTLRRSGPPYQLTAGQLVESSMVTSGAITNRIDRLVARKLVTREVDPLNRRSVLISLTEGGRELIDRVVVHHVDLEAKLLSELSGRDQEDLAGLLRKLLTSLGDYSPGNPLNPSG</sequence>
<dbReference type="Proteomes" id="UP000579945">
    <property type="component" value="Unassembled WGS sequence"/>
</dbReference>
<dbReference type="GO" id="GO:0003700">
    <property type="term" value="F:DNA-binding transcription factor activity"/>
    <property type="evidence" value="ECO:0007669"/>
    <property type="project" value="InterPro"/>
</dbReference>
<evidence type="ECO:0000313" key="3">
    <source>
        <dbReference type="Proteomes" id="UP000579945"/>
    </source>
</evidence>
<reference evidence="2 3" key="1">
    <citation type="submission" date="2020-08" db="EMBL/GenBank/DDBJ databases">
        <title>Sequencing the genomes of 1000 actinobacteria strains.</title>
        <authorList>
            <person name="Klenk H.-P."/>
        </authorList>
    </citation>
    <scope>NUCLEOTIDE SEQUENCE [LARGE SCALE GENOMIC DNA]</scope>
    <source>
        <strain evidence="2 3">DSM 44320</strain>
    </source>
</reference>
<evidence type="ECO:0000313" key="2">
    <source>
        <dbReference type="EMBL" id="MBB3725739.1"/>
    </source>
</evidence>
<dbReference type="InterPro" id="IPR036390">
    <property type="entry name" value="WH_DNA-bd_sf"/>
</dbReference>
<comment type="caution">
    <text evidence="2">The sequence shown here is derived from an EMBL/GenBank/DDBJ whole genome shotgun (WGS) entry which is preliminary data.</text>
</comment>
<name>A0A7W5YQ00_9ACTN</name>
<feature type="domain" description="HTH marR-type" evidence="1">
    <location>
        <begin position="32"/>
        <end position="167"/>
    </location>
</feature>
<dbReference type="AlphaFoldDB" id="A0A7W5YQ00"/>
<dbReference type="PANTHER" id="PTHR33164:SF104">
    <property type="entry name" value="TRANSCRIPTIONAL REGULATORY PROTEIN"/>
    <property type="match status" value="1"/>
</dbReference>
<gene>
    <name evidence="2" type="ORF">FHR33_001599</name>
</gene>
<dbReference type="RefSeq" id="WP_312895409.1">
    <property type="nucleotide sequence ID" value="NZ_JACIBV010000001.1"/>
</dbReference>
<dbReference type="EMBL" id="JACIBV010000001">
    <property type="protein sequence ID" value="MBB3725739.1"/>
    <property type="molecule type" value="Genomic_DNA"/>
</dbReference>
<keyword evidence="3" id="KW-1185">Reference proteome</keyword>
<accession>A0A7W5YQ00</accession>
<dbReference type="PRINTS" id="PR00598">
    <property type="entry name" value="HTHMARR"/>
</dbReference>
<evidence type="ECO:0000259" key="1">
    <source>
        <dbReference type="PROSITE" id="PS50995"/>
    </source>
</evidence>
<dbReference type="PROSITE" id="PS50995">
    <property type="entry name" value="HTH_MARR_2"/>
    <property type="match status" value="1"/>
</dbReference>
<dbReference type="GO" id="GO:0006950">
    <property type="term" value="P:response to stress"/>
    <property type="evidence" value="ECO:0007669"/>
    <property type="project" value="TreeGrafter"/>
</dbReference>